<dbReference type="AlphaFoldDB" id="A0A1U8KP43"/>
<dbReference type="PANTHER" id="PTHR31286">
    <property type="entry name" value="GLYCINE-RICH CELL WALL STRUCTURAL PROTEIN 1.8-LIKE"/>
    <property type="match status" value="1"/>
</dbReference>
<accession>A0A1U8KP43</accession>
<protein>
    <recommendedName>
        <fullName evidence="1">DUF4283 domain-containing protein</fullName>
    </recommendedName>
</protein>
<gene>
    <name evidence="3" type="primary">LOC107919264</name>
</gene>
<sequence>MEEVLADLRIEEEQESGEVELWEIEQEENPTEQSSNFCLVVCFLTATVINFQSMRTVMANLWHPLGGVTITDIEEKRILFRLYCEVDRDRVVKGSPYTFNNHLLIFSILKEEDNPLEVPLNHAEFWVQIHNLPSSLYSKAIARQFGDFIGSFVDYDTKAITIGLQNFMRIKVQVDV</sequence>
<reference evidence="2" key="1">
    <citation type="journal article" date="2020" name="Nat. Genet.">
        <title>Genomic diversifications of five Gossypium allopolyploid species and their impact on cotton improvement.</title>
        <authorList>
            <person name="Chen Z.J."/>
            <person name="Sreedasyam A."/>
            <person name="Ando A."/>
            <person name="Song Q."/>
            <person name="De Santiago L.M."/>
            <person name="Hulse-Kemp A.M."/>
            <person name="Ding M."/>
            <person name="Ye W."/>
            <person name="Kirkbride R.C."/>
            <person name="Jenkins J."/>
            <person name="Plott C."/>
            <person name="Lovell J."/>
            <person name="Lin Y.M."/>
            <person name="Vaughn R."/>
            <person name="Liu B."/>
            <person name="Simpson S."/>
            <person name="Scheffler B.E."/>
            <person name="Wen L."/>
            <person name="Saski C.A."/>
            <person name="Grover C.E."/>
            <person name="Hu G."/>
            <person name="Conover J.L."/>
            <person name="Carlson J.W."/>
            <person name="Shu S."/>
            <person name="Boston L.B."/>
            <person name="Williams M."/>
            <person name="Peterson D.G."/>
            <person name="McGee K."/>
            <person name="Jones D.C."/>
            <person name="Wendel J.F."/>
            <person name="Stelly D.M."/>
            <person name="Grimwood J."/>
            <person name="Schmutz J."/>
        </authorList>
    </citation>
    <scope>NUCLEOTIDE SEQUENCE [LARGE SCALE GENOMIC DNA]</scope>
    <source>
        <strain evidence="2">cv. TM-1</strain>
    </source>
</reference>
<evidence type="ECO:0000313" key="2">
    <source>
        <dbReference type="Proteomes" id="UP000818029"/>
    </source>
</evidence>
<dbReference type="GeneID" id="107919264"/>
<dbReference type="InterPro" id="IPR040256">
    <property type="entry name" value="At4g02000-like"/>
</dbReference>
<dbReference type="OrthoDB" id="1707487at2759"/>
<dbReference type="PANTHER" id="PTHR31286:SF153">
    <property type="entry name" value="DUF4283 DOMAIN PROTEIN"/>
    <property type="match status" value="1"/>
</dbReference>
<evidence type="ECO:0000259" key="1">
    <source>
        <dbReference type="Pfam" id="PF14111"/>
    </source>
</evidence>
<organism evidence="2 3">
    <name type="scientific">Gossypium hirsutum</name>
    <name type="common">Upland cotton</name>
    <name type="synonym">Gossypium mexicanum</name>
    <dbReference type="NCBI Taxonomy" id="3635"/>
    <lineage>
        <taxon>Eukaryota</taxon>
        <taxon>Viridiplantae</taxon>
        <taxon>Streptophyta</taxon>
        <taxon>Embryophyta</taxon>
        <taxon>Tracheophyta</taxon>
        <taxon>Spermatophyta</taxon>
        <taxon>Magnoliopsida</taxon>
        <taxon>eudicotyledons</taxon>
        <taxon>Gunneridae</taxon>
        <taxon>Pentapetalae</taxon>
        <taxon>rosids</taxon>
        <taxon>malvids</taxon>
        <taxon>Malvales</taxon>
        <taxon>Malvaceae</taxon>
        <taxon>Malvoideae</taxon>
        <taxon>Gossypium</taxon>
    </lineage>
</organism>
<dbReference type="InterPro" id="IPR025558">
    <property type="entry name" value="DUF4283"/>
</dbReference>
<reference evidence="3" key="2">
    <citation type="submission" date="2025-08" db="UniProtKB">
        <authorList>
            <consortium name="RefSeq"/>
        </authorList>
    </citation>
    <scope>IDENTIFICATION</scope>
</reference>
<dbReference type="KEGG" id="ghi:107919264"/>
<name>A0A1U8KP43_GOSHI</name>
<dbReference type="Pfam" id="PF14111">
    <property type="entry name" value="DUF4283"/>
    <property type="match status" value="1"/>
</dbReference>
<keyword evidence="2" id="KW-1185">Reference proteome</keyword>
<dbReference type="Proteomes" id="UP000818029">
    <property type="component" value="Chromosome D13"/>
</dbReference>
<dbReference type="PaxDb" id="3635-A0A1U8KP43"/>
<evidence type="ECO:0000313" key="3">
    <source>
        <dbReference type="RefSeq" id="XP_016704246.1"/>
    </source>
</evidence>
<feature type="domain" description="DUF4283" evidence="1">
    <location>
        <begin position="34"/>
        <end position="112"/>
    </location>
</feature>
<proteinExistence type="predicted"/>
<dbReference type="RefSeq" id="XP_016704246.1">
    <property type="nucleotide sequence ID" value="XM_016848757.1"/>
</dbReference>